<dbReference type="PROSITE" id="PS50157">
    <property type="entry name" value="ZINC_FINGER_C2H2_2"/>
    <property type="match status" value="6"/>
</dbReference>
<dbReference type="PANTHER" id="PTHR24381">
    <property type="entry name" value="ZINC FINGER PROTEIN"/>
    <property type="match status" value="1"/>
</dbReference>
<gene>
    <name evidence="9" type="ORF">O3G_MSEX011655</name>
</gene>
<evidence type="ECO:0000313" key="9">
    <source>
        <dbReference type="EMBL" id="KAG6459890.1"/>
    </source>
</evidence>
<evidence type="ECO:0000256" key="7">
    <source>
        <dbReference type="PROSITE-ProRule" id="PRU00042"/>
    </source>
</evidence>
<feature type="domain" description="C2H2-type" evidence="8">
    <location>
        <begin position="423"/>
        <end position="451"/>
    </location>
</feature>
<evidence type="ECO:0000256" key="4">
    <source>
        <dbReference type="ARBA" id="ARBA00022771"/>
    </source>
</evidence>
<dbReference type="Proteomes" id="UP000791440">
    <property type="component" value="Unassembled WGS sequence"/>
</dbReference>
<evidence type="ECO:0000256" key="2">
    <source>
        <dbReference type="ARBA" id="ARBA00022723"/>
    </source>
</evidence>
<dbReference type="Gene3D" id="3.30.160.60">
    <property type="entry name" value="Classic Zinc Finger"/>
    <property type="match status" value="6"/>
</dbReference>
<dbReference type="Pfam" id="PF12874">
    <property type="entry name" value="zf-met"/>
    <property type="match status" value="3"/>
</dbReference>
<proteinExistence type="predicted"/>
<dbReference type="GO" id="GO:0000977">
    <property type="term" value="F:RNA polymerase II transcription regulatory region sequence-specific DNA binding"/>
    <property type="evidence" value="ECO:0007669"/>
    <property type="project" value="TreeGrafter"/>
</dbReference>
<dbReference type="InterPro" id="IPR036236">
    <property type="entry name" value="Znf_C2H2_sf"/>
</dbReference>
<sequence length="540" mass="63770">MIMKFYSFKVRCKQAELALGNHRKKLKSLSTLAQSTKTYYDYHFNYNDPLTDSDLEKTLNEIKNEPNDTDTDTKDDSNVYVANILPISNVDKVEIPKEDLNNTEVAKRKRKGTKIDKTNEDKLVKVEDIERVDTTVVKRRRKVRKDTNYTDEGEYVENIETDHSDTDIDKLNVNKVENGKFDNDCQSEVLEKFDLVAFTEEEVIRNREEKRNHPNYKKLPFKCDLCVLGFTKEGYYVQHVKKKHDESIGIDLCSVCGTRFPTLRAMERHKRKHYSCYRCRLCKYVTLELWSAVNHCRVKHCNDTANSIHCAQCRHVCRTPEDLAEHVRSEHSVHCSDCGEKFKGPHSLRTHQRRIHTVKREFTCDLCKKTFMKKSRLETHMVSHNTSIAKKLAYCSICNVQYKNIYVYRNHLKNSTNHSERAYPCPECNKKFASKVYRTQHYNFYHLQKSSYKCDICNKLFISDWRLKNHKQTKHGMNRPRDHSCNVCGKKFFTRSTLRGHQLTHSEQRTYMCEDCGDTFRQRPALYTHARLVHKSVRRK</sequence>
<comment type="caution">
    <text evidence="9">The sequence shown here is derived from an EMBL/GenBank/DDBJ whole genome shotgun (WGS) entry which is preliminary data.</text>
</comment>
<dbReference type="AlphaFoldDB" id="A0A922CUG0"/>
<feature type="domain" description="C2H2-type" evidence="8">
    <location>
        <begin position="333"/>
        <end position="361"/>
    </location>
</feature>
<dbReference type="SUPFAM" id="SSF57667">
    <property type="entry name" value="beta-beta-alpha zinc fingers"/>
    <property type="match status" value="4"/>
</dbReference>
<dbReference type="PROSITE" id="PS00028">
    <property type="entry name" value="ZINC_FINGER_C2H2_1"/>
    <property type="match status" value="8"/>
</dbReference>
<reference evidence="9" key="1">
    <citation type="journal article" date="2016" name="Insect Biochem. Mol. Biol.">
        <title>Multifaceted biological insights from a draft genome sequence of the tobacco hornworm moth, Manduca sexta.</title>
        <authorList>
            <person name="Kanost M.R."/>
            <person name="Arrese E.L."/>
            <person name="Cao X."/>
            <person name="Chen Y.R."/>
            <person name="Chellapilla S."/>
            <person name="Goldsmith M.R."/>
            <person name="Grosse-Wilde E."/>
            <person name="Heckel D.G."/>
            <person name="Herndon N."/>
            <person name="Jiang H."/>
            <person name="Papanicolaou A."/>
            <person name="Qu J."/>
            <person name="Soulages J.L."/>
            <person name="Vogel H."/>
            <person name="Walters J."/>
            <person name="Waterhouse R.M."/>
            <person name="Ahn S.J."/>
            <person name="Almeida F.C."/>
            <person name="An C."/>
            <person name="Aqrawi P."/>
            <person name="Bretschneider A."/>
            <person name="Bryant W.B."/>
            <person name="Bucks S."/>
            <person name="Chao H."/>
            <person name="Chevignon G."/>
            <person name="Christen J.M."/>
            <person name="Clarke D.F."/>
            <person name="Dittmer N.T."/>
            <person name="Ferguson L.C.F."/>
            <person name="Garavelou S."/>
            <person name="Gordon K.H.J."/>
            <person name="Gunaratna R.T."/>
            <person name="Han Y."/>
            <person name="Hauser F."/>
            <person name="He Y."/>
            <person name="Heidel-Fischer H."/>
            <person name="Hirsh A."/>
            <person name="Hu Y."/>
            <person name="Jiang H."/>
            <person name="Kalra D."/>
            <person name="Klinner C."/>
            <person name="Konig C."/>
            <person name="Kovar C."/>
            <person name="Kroll A.R."/>
            <person name="Kuwar S.S."/>
            <person name="Lee S.L."/>
            <person name="Lehman R."/>
            <person name="Li K."/>
            <person name="Li Z."/>
            <person name="Liang H."/>
            <person name="Lovelace S."/>
            <person name="Lu Z."/>
            <person name="Mansfield J.H."/>
            <person name="McCulloch K.J."/>
            <person name="Mathew T."/>
            <person name="Morton B."/>
            <person name="Muzny D.M."/>
            <person name="Neunemann D."/>
            <person name="Ongeri F."/>
            <person name="Pauchet Y."/>
            <person name="Pu L.L."/>
            <person name="Pyrousis I."/>
            <person name="Rao X.J."/>
            <person name="Redding A."/>
            <person name="Roesel C."/>
            <person name="Sanchez-Gracia A."/>
            <person name="Schaack S."/>
            <person name="Shukla A."/>
            <person name="Tetreau G."/>
            <person name="Wang Y."/>
            <person name="Xiong G.H."/>
            <person name="Traut W."/>
            <person name="Walsh T.K."/>
            <person name="Worley K.C."/>
            <person name="Wu D."/>
            <person name="Wu W."/>
            <person name="Wu Y.Q."/>
            <person name="Zhang X."/>
            <person name="Zou Z."/>
            <person name="Zucker H."/>
            <person name="Briscoe A.D."/>
            <person name="Burmester T."/>
            <person name="Clem R.J."/>
            <person name="Feyereisen R."/>
            <person name="Grimmelikhuijzen C.J.P."/>
            <person name="Hamodrakas S.J."/>
            <person name="Hansson B.S."/>
            <person name="Huguet E."/>
            <person name="Jermiin L.S."/>
            <person name="Lan Q."/>
            <person name="Lehman H.K."/>
            <person name="Lorenzen M."/>
            <person name="Merzendorfer H."/>
            <person name="Michalopoulos I."/>
            <person name="Morton D.B."/>
            <person name="Muthukrishnan S."/>
            <person name="Oakeshott J.G."/>
            <person name="Palmer W."/>
            <person name="Park Y."/>
            <person name="Passarelli A.L."/>
            <person name="Rozas J."/>
            <person name="Schwartz L.M."/>
            <person name="Smith W."/>
            <person name="Southgate A."/>
            <person name="Vilcinskas A."/>
            <person name="Vogt R."/>
            <person name="Wang P."/>
            <person name="Werren J."/>
            <person name="Yu X.Q."/>
            <person name="Zhou J.J."/>
            <person name="Brown S.J."/>
            <person name="Scherer S.E."/>
            <person name="Richards S."/>
            <person name="Blissard G.W."/>
        </authorList>
    </citation>
    <scope>NUCLEOTIDE SEQUENCE</scope>
</reference>
<organism evidence="9 10">
    <name type="scientific">Manduca sexta</name>
    <name type="common">Tobacco hawkmoth</name>
    <name type="synonym">Tobacco hornworm</name>
    <dbReference type="NCBI Taxonomy" id="7130"/>
    <lineage>
        <taxon>Eukaryota</taxon>
        <taxon>Metazoa</taxon>
        <taxon>Ecdysozoa</taxon>
        <taxon>Arthropoda</taxon>
        <taxon>Hexapoda</taxon>
        <taxon>Insecta</taxon>
        <taxon>Pterygota</taxon>
        <taxon>Neoptera</taxon>
        <taxon>Endopterygota</taxon>
        <taxon>Lepidoptera</taxon>
        <taxon>Glossata</taxon>
        <taxon>Ditrysia</taxon>
        <taxon>Bombycoidea</taxon>
        <taxon>Sphingidae</taxon>
        <taxon>Sphinginae</taxon>
        <taxon>Sphingini</taxon>
        <taxon>Manduca</taxon>
    </lineage>
</organism>
<keyword evidence="5" id="KW-0862">Zinc</keyword>
<comment type="subcellular location">
    <subcellularLocation>
        <location evidence="1">Nucleus</location>
    </subcellularLocation>
</comment>
<dbReference type="SMART" id="SM00355">
    <property type="entry name" value="ZnF_C2H2"/>
    <property type="match status" value="11"/>
</dbReference>
<evidence type="ECO:0000256" key="6">
    <source>
        <dbReference type="ARBA" id="ARBA00023242"/>
    </source>
</evidence>
<accession>A0A922CUG0</accession>
<name>A0A922CUG0_MANSE</name>
<keyword evidence="3" id="KW-0677">Repeat</keyword>
<dbReference type="FunFam" id="3.30.160.60:FF:000100">
    <property type="entry name" value="Zinc finger 45-like"/>
    <property type="match status" value="1"/>
</dbReference>
<dbReference type="Pfam" id="PF00096">
    <property type="entry name" value="zf-C2H2"/>
    <property type="match status" value="2"/>
</dbReference>
<evidence type="ECO:0000313" key="10">
    <source>
        <dbReference type="Proteomes" id="UP000791440"/>
    </source>
</evidence>
<dbReference type="Pfam" id="PF13912">
    <property type="entry name" value="zf-C2H2_6"/>
    <property type="match status" value="1"/>
</dbReference>
<evidence type="ECO:0000256" key="5">
    <source>
        <dbReference type="ARBA" id="ARBA00022833"/>
    </source>
</evidence>
<dbReference type="GO" id="GO:0000981">
    <property type="term" value="F:DNA-binding transcription factor activity, RNA polymerase II-specific"/>
    <property type="evidence" value="ECO:0007669"/>
    <property type="project" value="TreeGrafter"/>
</dbReference>
<keyword evidence="2" id="KW-0479">Metal-binding</keyword>
<feature type="domain" description="C2H2-type" evidence="8">
    <location>
        <begin position="511"/>
        <end position="539"/>
    </location>
</feature>
<evidence type="ECO:0000259" key="8">
    <source>
        <dbReference type="PROSITE" id="PS50157"/>
    </source>
</evidence>
<protein>
    <recommendedName>
        <fullName evidence="8">C2H2-type domain-containing protein</fullName>
    </recommendedName>
</protein>
<dbReference type="GO" id="GO:0008270">
    <property type="term" value="F:zinc ion binding"/>
    <property type="evidence" value="ECO:0007669"/>
    <property type="project" value="UniProtKB-KW"/>
</dbReference>
<evidence type="ECO:0000256" key="3">
    <source>
        <dbReference type="ARBA" id="ARBA00022737"/>
    </source>
</evidence>
<feature type="domain" description="C2H2-type" evidence="8">
    <location>
        <begin position="483"/>
        <end position="510"/>
    </location>
</feature>
<keyword evidence="6" id="KW-0539">Nucleus</keyword>
<evidence type="ECO:0000256" key="1">
    <source>
        <dbReference type="ARBA" id="ARBA00004123"/>
    </source>
</evidence>
<feature type="domain" description="C2H2-type" evidence="8">
    <location>
        <begin position="362"/>
        <end position="389"/>
    </location>
</feature>
<reference evidence="9" key="2">
    <citation type="submission" date="2020-12" db="EMBL/GenBank/DDBJ databases">
        <authorList>
            <person name="Kanost M."/>
        </authorList>
    </citation>
    <scope>NUCLEOTIDE SEQUENCE</scope>
</reference>
<dbReference type="EMBL" id="JH668642">
    <property type="protein sequence ID" value="KAG6459890.1"/>
    <property type="molecule type" value="Genomic_DNA"/>
</dbReference>
<dbReference type="InterPro" id="IPR013087">
    <property type="entry name" value="Znf_C2H2_type"/>
</dbReference>
<dbReference type="GO" id="GO:0005634">
    <property type="term" value="C:nucleus"/>
    <property type="evidence" value="ECO:0007669"/>
    <property type="project" value="UniProtKB-SubCell"/>
</dbReference>
<dbReference type="PANTHER" id="PTHR24381:SF393">
    <property type="entry name" value="CHROMATIN-LINKED ADAPTOR FOR MSL PROTEINS, ISOFORM B"/>
    <property type="match status" value="1"/>
</dbReference>
<feature type="domain" description="C2H2-type" evidence="8">
    <location>
        <begin position="452"/>
        <end position="480"/>
    </location>
</feature>
<keyword evidence="4 7" id="KW-0863">Zinc-finger</keyword>
<keyword evidence="10" id="KW-1185">Reference proteome</keyword>